<sequence length="583" mass="66129">MPALRNGRASRACTTCRRGKTRCYTDANGTKSCLRCHTLALSCSFNKDDGFISSTLIDNKVVENETNEPKGDRNHDVASRLASLETMVLSLTTRLDTILANQGQTMGPTKDSQHTPPSSVASLCPPPAPVILIRDASIDSGIYSQEKLDIKDSEESQDVISSGLVPFESAHELITLFIRNYGRWILVSQETNIESAMTAFRRSPLLLTSVLLIAIRHTEGQREQQAEKLLREVKKLLGLQLLIVPQNLEFYQAIIILSLWSTSAGRVPMKIDSWVLTSHALQQTLVTSEFAFLHGLDDQSYSGTSTNRYKYRCIWNHLVLAHLQICVSTQRKTMLTERHISLCKVPSDVKPSNNYEMRMVAEVQLYWINYQHCCSRTLSNIHQIDRHLELWQRDWKKLFDEPRSQFLQLGFKFTYLFAHYQWLQSSQMKSQPTTLIDMIALATDIITVIVDTTDGLSQYLTDHVYHIVTFAALVLCHILPSYQTQLQENNVDTGAVEELIIKLLGWLETIGTAGHIARVLWPVISYRFAKMQSMHMSASNSRSTTSHSTIDFDILGLEMFTEYDGISLWSDLPVDQNGFTWNI</sequence>
<dbReference type="EMBL" id="CDHN01000006">
    <property type="protein sequence ID" value="CEJ94354.1"/>
    <property type="molecule type" value="Genomic_DNA"/>
</dbReference>
<dbReference type="SUPFAM" id="SSF57701">
    <property type="entry name" value="Zn2/Cys6 DNA-binding domain"/>
    <property type="match status" value="1"/>
</dbReference>
<proteinExistence type="inferred from homology"/>
<dbReference type="PANTHER" id="PTHR31845">
    <property type="entry name" value="FINGER DOMAIN PROTEIN, PUTATIVE-RELATED"/>
    <property type="match status" value="1"/>
</dbReference>
<dbReference type="STRING" id="1531966.A0A0A1THE9"/>
<feature type="domain" description="Zn(2)-C6 fungal-type" evidence="11">
    <location>
        <begin position="12"/>
        <end position="45"/>
    </location>
</feature>
<name>A0A0A1THE9_9HYPO</name>
<dbReference type="PROSITE" id="PS00463">
    <property type="entry name" value="ZN2_CY6_FUNGAL_1"/>
    <property type="match status" value="1"/>
</dbReference>
<dbReference type="HOGENOM" id="CLU_021797_1_0_1"/>
<keyword evidence="4" id="KW-0805">Transcription regulation</keyword>
<evidence type="ECO:0000256" key="3">
    <source>
        <dbReference type="ARBA" id="ARBA00022833"/>
    </source>
</evidence>
<evidence type="ECO:0000256" key="1">
    <source>
        <dbReference type="ARBA" id="ARBA00004123"/>
    </source>
</evidence>
<dbReference type="PROSITE" id="PS50048">
    <property type="entry name" value="ZN2_CY6_FUNGAL_2"/>
    <property type="match status" value="1"/>
</dbReference>
<dbReference type="GO" id="GO:0008270">
    <property type="term" value="F:zinc ion binding"/>
    <property type="evidence" value="ECO:0007669"/>
    <property type="project" value="InterPro"/>
</dbReference>
<dbReference type="AlphaFoldDB" id="A0A0A1THE9"/>
<keyword evidence="2" id="KW-0479">Metal-binding</keyword>
<evidence type="ECO:0000259" key="11">
    <source>
        <dbReference type="PROSITE" id="PS50048"/>
    </source>
</evidence>
<dbReference type="InterPro" id="IPR036864">
    <property type="entry name" value="Zn2-C6_fun-type_DNA-bd_sf"/>
</dbReference>
<dbReference type="OrthoDB" id="2595934at2759"/>
<organism evidence="12 13">
    <name type="scientific">[Torrubiella] hemipterigena</name>
    <dbReference type="NCBI Taxonomy" id="1531966"/>
    <lineage>
        <taxon>Eukaryota</taxon>
        <taxon>Fungi</taxon>
        <taxon>Dikarya</taxon>
        <taxon>Ascomycota</taxon>
        <taxon>Pezizomycotina</taxon>
        <taxon>Sordariomycetes</taxon>
        <taxon>Hypocreomycetidae</taxon>
        <taxon>Hypocreales</taxon>
        <taxon>Clavicipitaceae</taxon>
        <taxon>Clavicipitaceae incertae sedis</taxon>
        <taxon>'Torrubiella' clade</taxon>
    </lineage>
</organism>
<evidence type="ECO:0000313" key="12">
    <source>
        <dbReference type="EMBL" id="CEJ94354.1"/>
    </source>
</evidence>
<keyword evidence="5" id="KW-0238">DNA-binding</keyword>
<comment type="subcellular location">
    <subcellularLocation>
        <location evidence="1">Nucleus</location>
    </subcellularLocation>
</comment>
<dbReference type="Proteomes" id="UP000039046">
    <property type="component" value="Unassembled WGS sequence"/>
</dbReference>
<dbReference type="PANTHER" id="PTHR31845:SF34">
    <property type="entry name" value="TRANSCRIPTIONAL ACTIVATOR OF PROTEASES PRTT"/>
    <property type="match status" value="1"/>
</dbReference>
<keyword evidence="6" id="KW-0804">Transcription</keyword>
<evidence type="ECO:0000256" key="7">
    <source>
        <dbReference type="ARBA" id="ARBA00023242"/>
    </source>
</evidence>
<evidence type="ECO:0000256" key="10">
    <source>
        <dbReference type="ARBA" id="ARBA00042461"/>
    </source>
</evidence>
<reference evidence="12 13" key="1">
    <citation type="journal article" date="2015" name="Genome Announc.">
        <title>Draft Genome Sequence and Gene Annotation of the Entomopathogenic Fungus Verticillium hemipterigenum.</title>
        <authorList>
            <person name="Horn F."/>
            <person name="Habel A."/>
            <person name="Scharf D.H."/>
            <person name="Dworschak J."/>
            <person name="Brakhage A.A."/>
            <person name="Guthke R."/>
            <person name="Hertweck C."/>
            <person name="Linde J."/>
        </authorList>
    </citation>
    <scope>NUCLEOTIDE SEQUENCE [LARGE SCALE GENOMIC DNA]</scope>
</reference>
<protein>
    <recommendedName>
        <fullName evidence="9">Transcriptional activator of proteases prtT</fullName>
    </recommendedName>
    <alternativeName>
        <fullName evidence="10">Zn(2)-C6 zinc finger-containing protein prtT</fullName>
    </alternativeName>
</protein>
<evidence type="ECO:0000256" key="9">
    <source>
        <dbReference type="ARBA" id="ARBA00041135"/>
    </source>
</evidence>
<keyword evidence="13" id="KW-1185">Reference proteome</keyword>
<keyword evidence="7" id="KW-0539">Nucleus</keyword>
<evidence type="ECO:0000256" key="2">
    <source>
        <dbReference type="ARBA" id="ARBA00022723"/>
    </source>
</evidence>
<dbReference type="CDD" id="cd00067">
    <property type="entry name" value="GAL4"/>
    <property type="match status" value="1"/>
</dbReference>
<dbReference type="InterPro" id="IPR051089">
    <property type="entry name" value="prtT"/>
</dbReference>
<evidence type="ECO:0000313" key="13">
    <source>
        <dbReference type="Proteomes" id="UP000039046"/>
    </source>
</evidence>
<dbReference type="InterPro" id="IPR001138">
    <property type="entry name" value="Zn2Cys6_DnaBD"/>
</dbReference>
<dbReference type="Gene3D" id="4.10.240.10">
    <property type="entry name" value="Zn(2)-C6 fungal-type DNA-binding domain"/>
    <property type="match status" value="1"/>
</dbReference>
<dbReference type="GO" id="GO:0005634">
    <property type="term" value="C:nucleus"/>
    <property type="evidence" value="ECO:0007669"/>
    <property type="project" value="UniProtKB-SubCell"/>
</dbReference>
<dbReference type="GO" id="GO:0000981">
    <property type="term" value="F:DNA-binding transcription factor activity, RNA polymerase II-specific"/>
    <property type="evidence" value="ECO:0007669"/>
    <property type="project" value="InterPro"/>
</dbReference>
<evidence type="ECO:0000256" key="6">
    <source>
        <dbReference type="ARBA" id="ARBA00023163"/>
    </source>
</evidence>
<evidence type="ECO:0000256" key="5">
    <source>
        <dbReference type="ARBA" id="ARBA00023125"/>
    </source>
</evidence>
<dbReference type="GO" id="GO:0000976">
    <property type="term" value="F:transcription cis-regulatory region binding"/>
    <property type="evidence" value="ECO:0007669"/>
    <property type="project" value="TreeGrafter"/>
</dbReference>
<evidence type="ECO:0000256" key="8">
    <source>
        <dbReference type="ARBA" id="ARBA00038134"/>
    </source>
</evidence>
<gene>
    <name evidence="12" type="ORF">VHEMI09892</name>
</gene>
<comment type="similarity">
    <text evidence="8">Belongs to the prtT family.</text>
</comment>
<accession>A0A0A1THE9</accession>
<keyword evidence="3" id="KW-0862">Zinc</keyword>
<evidence type="ECO:0000256" key="4">
    <source>
        <dbReference type="ARBA" id="ARBA00023015"/>
    </source>
</evidence>